<dbReference type="RefSeq" id="WP_390362967.1">
    <property type="nucleotide sequence ID" value="NZ_JBHTKJ010000034.1"/>
</dbReference>
<keyword evidence="2" id="KW-0732">Signal</keyword>
<dbReference type="SUPFAM" id="SSF55797">
    <property type="entry name" value="PR-1-like"/>
    <property type="match status" value="1"/>
</dbReference>
<feature type="compositionally biased region" description="Low complexity" evidence="1">
    <location>
        <begin position="106"/>
        <end position="151"/>
    </location>
</feature>
<dbReference type="EMBL" id="JBHTKJ010000034">
    <property type="protein sequence ID" value="MFD1039306.1"/>
    <property type="molecule type" value="Genomic_DNA"/>
</dbReference>
<evidence type="ECO:0000259" key="3">
    <source>
        <dbReference type="Pfam" id="PF00188"/>
    </source>
</evidence>
<feature type="signal peptide" evidence="2">
    <location>
        <begin position="1"/>
        <end position="22"/>
    </location>
</feature>
<comment type="caution">
    <text evidence="4">The sequence shown here is derived from an EMBL/GenBank/DDBJ whole genome shotgun (WGS) entry which is preliminary data.</text>
</comment>
<dbReference type="PANTHER" id="PTHR31157">
    <property type="entry name" value="SCP DOMAIN-CONTAINING PROTEIN"/>
    <property type="match status" value="1"/>
</dbReference>
<accession>A0ABW3LLN4</accession>
<evidence type="ECO:0000313" key="5">
    <source>
        <dbReference type="Proteomes" id="UP001597040"/>
    </source>
</evidence>
<evidence type="ECO:0000256" key="1">
    <source>
        <dbReference type="SAM" id="MobiDB-lite"/>
    </source>
</evidence>
<dbReference type="InterPro" id="IPR014044">
    <property type="entry name" value="CAP_dom"/>
</dbReference>
<dbReference type="Pfam" id="PF00188">
    <property type="entry name" value="CAP"/>
    <property type="match status" value="1"/>
</dbReference>
<evidence type="ECO:0000313" key="4">
    <source>
        <dbReference type="EMBL" id="MFD1039306.1"/>
    </source>
</evidence>
<dbReference type="CDD" id="cd05379">
    <property type="entry name" value="CAP_bacterial"/>
    <property type="match status" value="1"/>
</dbReference>
<feature type="chain" id="PRO_5046951312" evidence="2">
    <location>
        <begin position="23"/>
        <end position="277"/>
    </location>
</feature>
<feature type="domain" description="SCP" evidence="3">
    <location>
        <begin position="162"/>
        <end position="273"/>
    </location>
</feature>
<dbReference type="InterPro" id="IPR014258">
    <property type="entry name" value="CAP_domain_YkwD-like"/>
</dbReference>
<dbReference type="NCBIfam" id="TIGR02909">
    <property type="entry name" value="spore_YkwD"/>
    <property type="match status" value="1"/>
</dbReference>
<feature type="region of interest" description="Disordered" evidence="1">
    <location>
        <begin position="99"/>
        <end position="202"/>
    </location>
</feature>
<sequence length="277" mass="32048">MKIKTLFVGLVSLLFIILVACADNNEDALDPQINEQDREANISNIFTDLTSEEYPHTQPVKIQDRIEAKYEFRRFGGDNNQQNNTRNQQNDSWWQNQQRENDNQGDEQTQQNQDNENQQPQAQQDQQQQQQQQEPEAQQEQQQDQQQQTDGDMNEFESTVIDLTNGERSRVGLSELQPDTSLGEVAREKSRDMEDKDYFSHTSPTYGSPFDMMRDFGVSYQTAGENIAQGQPTPQEVVDAWMNSQGHRENILNDKFTHIGVGYIKSGHHWTQMFIAK</sequence>
<reference evidence="5" key="1">
    <citation type="journal article" date="2019" name="Int. J. Syst. Evol. Microbiol.">
        <title>The Global Catalogue of Microorganisms (GCM) 10K type strain sequencing project: providing services to taxonomists for standard genome sequencing and annotation.</title>
        <authorList>
            <consortium name="The Broad Institute Genomics Platform"/>
            <consortium name="The Broad Institute Genome Sequencing Center for Infectious Disease"/>
            <person name="Wu L."/>
            <person name="Ma J."/>
        </authorList>
    </citation>
    <scope>NUCLEOTIDE SEQUENCE [LARGE SCALE GENOMIC DNA]</scope>
    <source>
        <strain evidence="5">CCUG 56754</strain>
    </source>
</reference>
<protein>
    <submittedName>
        <fullName evidence="4">CAP domain-containing protein</fullName>
    </submittedName>
</protein>
<evidence type="ECO:0000256" key="2">
    <source>
        <dbReference type="SAM" id="SignalP"/>
    </source>
</evidence>
<dbReference type="Proteomes" id="UP001597040">
    <property type="component" value="Unassembled WGS sequence"/>
</dbReference>
<organism evidence="4 5">
    <name type="scientific">Virgibacillus byunsanensis</name>
    <dbReference type="NCBI Taxonomy" id="570945"/>
    <lineage>
        <taxon>Bacteria</taxon>
        <taxon>Bacillati</taxon>
        <taxon>Bacillota</taxon>
        <taxon>Bacilli</taxon>
        <taxon>Bacillales</taxon>
        <taxon>Bacillaceae</taxon>
        <taxon>Virgibacillus</taxon>
    </lineage>
</organism>
<dbReference type="PROSITE" id="PS51257">
    <property type="entry name" value="PROKAR_LIPOPROTEIN"/>
    <property type="match status" value="1"/>
</dbReference>
<dbReference type="Gene3D" id="3.40.33.10">
    <property type="entry name" value="CAP"/>
    <property type="match status" value="1"/>
</dbReference>
<keyword evidence="5" id="KW-1185">Reference proteome</keyword>
<dbReference type="InterPro" id="IPR035940">
    <property type="entry name" value="CAP_sf"/>
</dbReference>
<feature type="compositionally biased region" description="Basic and acidic residues" evidence="1">
    <location>
        <begin position="185"/>
        <end position="199"/>
    </location>
</feature>
<gene>
    <name evidence="4" type="ORF">ACFQ3N_13015</name>
</gene>
<dbReference type="PANTHER" id="PTHR31157:SF1">
    <property type="entry name" value="SCP DOMAIN-CONTAINING PROTEIN"/>
    <property type="match status" value="1"/>
</dbReference>
<name>A0ABW3LLN4_9BACI</name>
<proteinExistence type="predicted"/>